<protein>
    <submittedName>
        <fullName evidence="1">Uncharacterized protein</fullName>
    </submittedName>
</protein>
<gene>
    <name evidence="1" type="ORF">ACFY1D_23960</name>
</gene>
<accession>A0ABW6UQN5</accession>
<dbReference type="Proteomes" id="UP001602058">
    <property type="component" value="Unassembled WGS sequence"/>
</dbReference>
<comment type="caution">
    <text evidence="1">The sequence shown here is derived from an EMBL/GenBank/DDBJ whole genome shotgun (WGS) entry which is preliminary data.</text>
</comment>
<organism evidence="1 2">
    <name type="scientific">Streptomyces bluensis</name>
    <dbReference type="NCBI Taxonomy" id="33897"/>
    <lineage>
        <taxon>Bacteria</taxon>
        <taxon>Bacillati</taxon>
        <taxon>Actinomycetota</taxon>
        <taxon>Actinomycetes</taxon>
        <taxon>Kitasatosporales</taxon>
        <taxon>Streptomycetaceae</taxon>
        <taxon>Streptomyces</taxon>
    </lineage>
</organism>
<evidence type="ECO:0000313" key="2">
    <source>
        <dbReference type="Proteomes" id="UP001602058"/>
    </source>
</evidence>
<sequence length="82" mass="9254">MAPLTEAAPSSGLPRPVLAPTVRPWYEPIDGTSTPLVRPYLRAYEREEKARIQRLRRDSLWRATYGVDLDTRDIHAHLGAAS</sequence>
<evidence type="ECO:0000313" key="1">
    <source>
        <dbReference type="EMBL" id="MFF4524450.1"/>
    </source>
</evidence>
<proteinExistence type="predicted"/>
<dbReference type="RefSeq" id="WP_387889268.1">
    <property type="nucleotide sequence ID" value="NZ_JBIAWJ010000013.1"/>
</dbReference>
<keyword evidence="2" id="KW-1185">Reference proteome</keyword>
<reference evidence="1 2" key="1">
    <citation type="submission" date="2024-10" db="EMBL/GenBank/DDBJ databases">
        <title>The Natural Products Discovery Center: Release of the First 8490 Sequenced Strains for Exploring Actinobacteria Biosynthetic Diversity.</title>
        <authorList>
            <person name="Kalkreuter E."/>
            <person name="Kautsar S.A."/>
            <person name="Yang D."/>
            <person name="Bader C.D."/>
            <person name="Teijaro C.N."/>
            <person name="Fluegel L."/>
            <person name="Davis C.M."/>
            <person name="Simpson J.R."/>
            <person name="Lauterbach L."/>
            <person name="Steele A.D."/>
            <person name="Gui C."/>
            <person name="Meng S."/>
            <person name="Li G."/>
            <person name="Viehrig K."/>
            <person name="Ye F."/>
            <person name="Su P."/>
            <person name="Kiefer A.F."/>
            <person name="Nichols A."/>
            <person name="Cepeda A.J."/>
            <person name="Yan W."/>
            <person name="Fan B."/>
            <person name="Jiang Y."/>
            <person name="Adhikari A."/>
            <person name="Zheng C.-J."/>
            <person name="Schuster L."/>
            <person name="Cowan T.M."/>
            <person name="Smanski M.J."/>
            <person name="Chevrette M.G."/>
            <person name="De Carvalho L.P.S."/>
            <person name="Shen B."/>
        </authorList>
    </citation>
    <scope>NUCLEOTIDE SEQUENCE [LARGE SCALE GENOMIC DNA]</scope>
    <source>
        <strain evidence="1 2">NPDC001390</strain>
    </source>
</reference>
<name>A0ABW6UQN5_9ACTN</name>
<dbReference type="EMBL" id="JBIAWJ010000013">
    <property type="protein sequence ID" value="MFF4524450.1"/>
    <property type="molecule type" value="Genomic_DNA"/>
</dbReference>